<protein>
    <recommendedName>
        <fullName evidence="3">Cytochrome c oxidase subunit CcoQ</fullName>
    </recommendedName>
</protein>
<evidence type="ECO:0008006" key="3">
    <source>
        <dbReference type="Google" id="ProtNLM"/>
    </source>
</evidence>
<proteinExistence type="predicted"/>
<dbReference type="EMBL" id="FPHJ01000066">
    <property type="protein sequence ID" value="SFV69327.1"/>
    <property type="molecule type" value="Genomic_DNA"/>
</dbReference>
<keyword evidence="1" id="KW-0812">Transmembrane</keyword>
<dbReference type="Pfam" id="PF05545">
    <property type="entry name" value="FixQ"/>
    <property type="match status" value="1"/>
</dbReference>
<dbReference type="InterPro" id="IPR008621">
    <property type="entry name" value="Cbb3-typ_cyt_oxidase_comp"/>
</dbReference>
<name>A0A1W1CUE5_9ZZZZ</name>
<feature type="transmembrane region" description="Helical" evidence="1">
    <location>
        <begin position="6"/>
        <end position="27"/>
    </location>
</feature>
<sequence>MTINDWIGTILTVVVFVIITSAYFYAFRPKNKVKFEKFGEIPLED</sequence>
<evidence type="ECO:0000313" key="2">
    <source>
        <dbReference type="EMBL" id="SFV69327.1"/>
    </source>
</evidence>
<organism evidence="2">
    <name type="scientific">hydrothermal vent metagenome</name>
    <dbReference type="NCBI Taxonomy" id="652676"/>
    <lineage>
        <taxon>unclassified sequences</taxon>
        <taxon>metagenomes</taxon>
        <taxon>ecological metagenomes</taxon>
    </lineage>
</organism>
<accession>A0A1W1CUE5</accession>
<reference evidence="2" key="1">
    <citation type="submission" date="2016-10" db="EMBL/GenBank/DDBJ databases">
        <authorList>
            <person name="de Groot N.N."/>
        </authorList>
    </citation>
    <scope>NUCLEOTIDE SEQUENCE</scope>
</reference>
<keyword evidence="1" id="KW-0472">Membrane</keyword>
<keyword evidence="1" id="KW-1133">Transmembrane helix</keyword>
<dbReference type="AlphaFoldDB" id="A0A1W1CUE5"/>
<gene>
    <name evidence="2" type="ORF">MNB_SUP05-5-128</name>
</gene>
<evidence type="ECO:0000256" key="1">
    <source>
        <dbReference type="SAM" id="Phobius"/>
    </source>
</evidence>